<evidence type="ECO:0008006" key="5">
    <source>
        <dbReference type="Google" id="ProtNLM"/>
    </source>
</evidence>
<gene>
    <name evidence="3" type="ORF">PAN31117_03143</name>
</gene>
<sequence length="267" mass="29040">MPGAGLERLDHRRRRWLGIQPFGAGFVGAHARIPKNMMRYAAMRFGVYSFLGGAVGGLFLAKAWQYQPTSSQDWSGWAQAVAAAAAFGGTIWVATRDLRERRSSGHASARLTAVGLHYRMINVVATLEAVQGALREGTVVELDPGRYAYIATELEHLTISSREEQLALLPLFETLALALGVAGDQATSVIDTMRVCAATQNVPSYDKIKAARVSKTAIDKAVELTMFVRDELLDISIRESRYMRDAMQKRKPAVSSADPGPSSTPAS</sequence>
<dbReference type="Proteomes" id="UP000383122">
    <property type="component" value="Unassembled WGS sequence"/>
</dbReference>
<dbReference type="EMBL" id="CABPSP010000009">
    <property type="protein sequence ID" value="VVE68909.1"/>
    <property type="molecule type" value="Genomic_DNA"/>
</dbReference>
<feature type="transmembrane region" description="Helical" evidence="2">
    <location>
        <begin position="45"/>
        <end position="64"/>
    </location>
</feature>
<evidence type="ECO:0000313" key="3">
    <source>
        <dbReference type="EMBL" id="VVE68909.1"/>
    </source>
</evidence>
<feature type="transmembrane region" description="Helical" evidence="2">
    <location>
        <begin position="76"/>
        <end position="94"/>
    </location>
</feature>
<feature type="region of interest" description="Disordered" evidence="1">
    <location>
        <begin position="248"/>
        <end position="267"/>
    </location>
</feature>
<reference evidence="3 4" key="1">
    <citation type="submission" date="2019-08" db="EMBL/GenBank/DDBJ databases">
        <authorList>
            <person name="Peeters C."/>
        </authorList>
    </citation>
    <scope>NUCLEOTIDE SEQUENCE [LARGE SCALE GENOMIC DNA]</scope>
    <source>
        <strain evidence="3 4">LMG 31117</strain>
    </source>
</reference>
<keyword evidence="2" id="KW-0812">Transmembrane</keyword>
<organism evidence="3 4">
    <name type="scientific">Pandoraea anapnoica</name>
    <dbReference type="NCBI Taxonomy" id="2508301"/>
    <lineage>
        <taxon>Bacteria</taxon>
        <taxon>Pseudomonadati</taxon>
        <taxon>Pseudomonadota</taxon>
        <taxon>Betaproteobacteria</taxon>
        <taxon>Burkholderiales</taxon>
        <taxon>Burkholderiaceae</taxon>
        <taxon>Pandoraea</taxon>
    </lineage>
</organism>
<keyword evidence="2" id="KW-0472">Membrane</keyword>
<evidence type="ECO:0000256" key="2">
    <source>
        <dbReference type="SAM" id="Phobius"/>
    </source>
</evidence>
<evidence type="ECO:0000256" key="1">
    <source>
        <dbReference type="SAM" id="MobiDB-lite"/>
    </source>
</evidence>
<keyword evidence="4" id="KW-1185">Reference proteome</keyword>
<proteinExistence type="predicted"/>
<accession>A0A5E5A5J8</accession>
<evidence type="ECO:0000313" key="4">
    <source>
        <dbReference type="Proteomes" id="UP000383122"/>
    </source>
</evidence>
<protein>
    <recommendedName>
        <fullName evidence="5">Transmembrane protein</fullName>
    </recommendedName>
</protein>
<dbReference type="AlphaFoldDB" id="A0A5E5A5J8"/>
<keyword evidence="2" id="KW-1133">Transmembrane helix</keyword>
<name>A0A5E5A5J8_9BURK</name>